<dbReference type="RefSeq" id="WP_120258341.1">
    <property type="nucleotide sequence ID" value="NZ_RAPY01000001.1"/>
</dbReference>
<dbReference type="InterPro" id="IPR000182">
    <property type="entry name" value="GNAT_dom"/>
</dbReference>
<evidence type="ECO:0000313" key="2">
    <source>
        <dbReference type="EMBL" id="RKE56695.1"/>
    </source>
</evidence>
<feature type="domain" description="N-acetyltransferase" evidence="1">
    <location>
        <begin position="2"/>
        <end position="158"/>
    </location>
</feature>
<keyword evidence="3" id="KW-1185">Reference proteome</keyword>
<accession>A0A420BJ98</accession>
<dbReference type="InterPro" id="IPR016181">
    <property type="entry name" value="Acyl_CoA_acyltransferase"/>
</dbReference>
<dbReference type="EMBL" id="RAPY01000001">
    <property type="protein sequence ID" value="RKE56695.1"/>
    <property type="molecule type" value="Genomic_DNA"/>
</dbReference>
<gene>
    <name evidence="2" type="ORF">DFQ12_1561</name>
</gene>
<organism evidence="2 3">
    <name type="scientific">Sphingobacterium detergens</name>
    <dbReference type="NCBI Taxonomy" id="1145106"/>
    <lineage>
        <taxon>Bacteria</taxon>
        <taxon>Pseudomonadati</taxon>
        <taxon>Bacteroidota</taxon>
        <taxon>Sphingobacteriia</taxon>
        <taxon>Sphingobacteriales</taxon>
        <taxon>Sphingobacteriaceae</taxon>
        <taxon>Sphingobacterium</taxon>
    </lineage>
</organism>
<dbReference type="AlphaFoldDB" id="A0A420BJ98"/>
<keyword evidence="2" id="KW-0808">Transferase</keyword>
<dbReference type="PROSITE" id="PS51186">
    <property type="entry name" value="GNAT"/>
    <property type="match status" value="1"/>
</dbReference>
<dbReference type="PANTHER" id="PTHR43415:SF5">
    <property type="entry name" value="ACETYLTRANSFERASE"/>
    <property type="match status" value="1"/>
</dbReference>
<dbReference type="Gene3D" id="3.40.630.30">
    <property type="match status" value="1"/>
</dbReference>
<sequence length="169" mass="19601">MITLLPFEEADFDRFNSWIRSPEELLQFAGPYFSFPVTDEQLKKYINDPQRRPYKIVSTETQNVIGHCELNFERSIPRLSRILIADNTERNKGYGKKTINAMLKLLFVDNTYDQADLNVYDWNTNAIKCYEGVGFQINEGATTETSIGNETWKGLNMQITKSNWLAKTQ</sequence>
<dbReference type="SUPFAM" id="SSF55729">
    <property type="entry name" value="Acyl-CoA N-acyltransferases (Nat)"/>
    <property type="match status" value="1"/>
</dbReference>
<evidence type="ECO:0000259" key="1">
    <source>
        <dbReference type="PROSITE" id="PS51186"/>
    </source>
</evidence>
<dbReference type="Pfam" id="PF13302">
    <property type="entry name" value="Acetyltransf_3"/>
    <property type="match status" value="1"/>
</dbReference>
<dbReference type="Proteomes" id="UP000286246">
    <property type="component" value="Unassembled WGS sequence"/>
</dbReference>
<comment type="caution">
    <text evidence="2">The sequence shown here is derived from an EMBL/GenBank/DDBJ whole genome shotgun (WGS) entry which is preliminary data.</text>
</comment>
<reference evidence="2 3" key="1">
    <citation type="submission" date="2018-09" db="EMBL/GenBank/DDBJ databases">
        <title>Genomic Encyclopedia of Type Strains, Phase III (KMG-III): the genomes of soil and plant-associated and newly described type strains.</title>
        <authorList>
            <person name="Whitman W."/>
        </authorList>
    </citation>
    <scope>NUCLEOTIDE SEQUENCE [LARGE SCALE GENOMIC DNA]</scope>
    <source>
        <strain evidence="2 3">CECT 7938</strain>
    </source>
</reference>
<evidence type="ECO:0000313" key="3">
    <source>
        <dbReference type="Proteomes" id="UP000286246"/>
    </source>
</evidence>
<proteinExistence type="predicted"/>
<dbReference type="GO" id="GO:0016747">
    <property type="term" value="F:acyltransferase activity, transferring groups other than amino-acyl groups"/>
    <property type="evidence" value="ECO:0007669"/>
    <property type="project" value="InterPro"/>
</dbReference>
<dbReference type="OrthoDB" id="9811523at2"/>
<protein>
    <submittedName>
        <fullName evidence="2">RimJ/RimL family protein N-acetyltransferase</fullName>
    </submittedName>
</protein>
<dbReference type="PANTHER" id="PTHR43415">
    <property type="entry name" value="SPERMIDINE N(1)-ACETYLTRANSFERASE"/>
    <property type="match status" value="1"/>
</dbReference>
<name>A0A420BJ98_SPHD1</name>